<sequence length="230" mass="25975">MAPKRSQTRTRSKSKERIAPYNAATKAPIHTRFVSPGPRHGRPDEPQPYNKKEHAKTLYKSSITVTVGGGDVQTQVSYECYPEHLRHASDWFADRMKKFNDDFSTAEIKVGFADPQAFVLFYHLCLSGMCDSFAYRYEAVMNADADELIECYDLARKLKSRTVQNLIISNLYGRRDDKSLFSAAIIKSVFSTKGHALVPRNSGLNEFIERWTVFNLDPSVLTGSSPLAKV</sequence>
<dbReference type="AlphaFoldDB" id="A0A8K0PN06"/>
<feature type="compositionally biased region" description="Basic and acidic residues" evidence="1">
    <location>
        <begin position="41"/>
        <end position="52"/>
    </location>
</feature>
<dbReference type="OrthoDB" id="10477218at2759"/>
<name>A0A8K0PN06_9PEZI</name>
<evidence type="ECO:0000256" key="1">
    <source>
        <dbReference type="SAM" id="MobiDB-lite"/>
    </source>
</evidence>
<organism evidence="2 3">
    <name type="scientific">Elsinoe batatas</name>
    <dbReference type="NCBI Taxonomy" id="2601811"/>
    <lineage>
        <taxon>Eukaryota</taxon>
        <taxon>Fungi</taxon>
        <taxon>Dikarya</taxon>
        <taxon>Ascomycota</taxon>
        <taxon>Pezizomycotina</taxon>
        <taxon>Dothideomycetes</taxon>
        <taxon>Dothideomycetidae</taxon>
        <taxon>Myriangiales</taxon>
        <taxon>Elsinoaceae</taxon>
        <taxon>Elsinoe</taxon>
    </lineage>
</organism>
<evidence type="ECO:0000313" key="3">
    <source>
        <dbReference type="Proteomes" id="UP000809789"/>
    </source>
</evidence>
<feature type="region of interest" description="Disordered" evidence="1">
    <location>
        <begin position="1"/>
        <end position="52"/>
    </location>
</feature>
<dbReference type="Proteomes" id="UP000809789">
    <property type="component" value="Unassembled WGS sequence"/>
</dbReference>
<evidence type="ECO:0000313" key="2">
    <source>
        <dbReference type="EMBL" id="KAG8631649.1"/>
    </source>
</evidence>
<comment type="caution">
    <text evidence="2">The sequence shown here is derived from an EMBL/GenBank/DDBJ whole genome shotgun (WGS) entry which is preliminary data.</text>
</comment>
<accession>A0A8K0PN06</accession>
<keyword evidence="3" id="KW-1185">Reference proteome</keyword>
<gene>
    <name evidence="2" type="ORF">KVT40_000789</name>
</gene>
<evidence type="ECO:0008006" key="4">
    <source>
        <dbReference type="Google" id="ProtNLM"/>
    </source>
</evidence>
<proteinExistence type="predicted"/>
<feature type="compositionally biased region" description="Basic residues" evidence="1">
    <location>
        <begin position="1"/>
        <end position="12"/>
    </location>
</feature>
<dbReference type="EMBL" id="JAESVG020000001">
    <property type="protein sequence ID" value="KAG8631649.1"/>
    <property type="molecule type" value="Genomic_DNA"/>
</dbReference>
<reference evidence="2" key="1">
    <citation type="submission" date="2021-07" db="EMBL/GenBank/DDBJ databases">
        <title>Elsinoe batatas strain:CRI-CJ2 Genome sequencing and assembly.</title>
        <authorList>
            <person name="Huang L."/>
        </authorList>
    </citation>
    <scope>NUCLEOTIDE SEQUENCE</scope>
    <source>
        <strain evidence="2">CRI-CJ2</strain>
    </source>
</reference>
<protein>
    <recommendedName>
        <fullName evidence="4">BTB domain-containing protein</fullName>
    </recommendedName>
</protein>